<organism evidence="2 3">
    <name type="scientific">Pleurodeles waltl</name>
    <name type="common">Iberian ribbed newt</name>
    <dbReference type="NCBI Taxonomy" id="8319"/>
    <lineage>
        <taxon>Eukaryota</taxon>
        <taxon>Metazoa</taxon>
        <taxon>Chordata</taxon>
        <taxon>Craniata</taxon>
        <taxon>Vertebrata</taxon>
        <taxon>Euteleostomi</taxon>
        <taxon>Amphibia</taxon>
        <taxon>Batrachia</taxon>
        <taxon>Caudata</taxon>
        <taxon>Salamandroidea</taxon>
        <taxon>Salamandridae</taxon>
        <taxon>Pleurodelinae</taxon>
        <taxon>Pleurodeles</taxon>
    </lineage>
</organism>
<dbReference type="AlphaFoldDB" id="A0AAV7RJ03"/>
<evidence type="ECO:0000313" key="3">
    <source>
        <dbReference type="Proteomes" id="UP001066276"/>
    </source>
</evidence>
<dbReference type="Proteomes" id="UP001066276">
    <property type="component" value="Chromosome 5"/>
</dbReference>
<dbReference type="EMBL" id="JANPWB010000009">
    <property type="protein sequence ID" value="KAJ1152244.1"/>
    <property type="molecule type" value="Genomic_DNA"/>
</dbReference>
<protein>
    <submittedName>
        <fullName evidence="2">Uncharacterized protein</fullName>
    </submittedName>
</protein>
<feature type="compositionally biased region" description="Basic residues" evidence="1">
    <location>
        <begin position="18"/>
        <end position="31"/>
    </location>
</feature>
<evidence type="ECO:0000313" key="2">
    <source>
        <dbReference type="EMBL" id="KAJ1152244.1"/>
    </source>
</evidence>
<gene>
    <name evidence="2" type="ORF">NDU88_005021</name>
</gene>
<proteinExistence type="predicted"/>
<feature type="region of interest" description="Disordered" evidence="1">
    <location>
        <begin position="1"/>
        <end position="90"/>
    </location>
</feature>
<accession>A0AAV7RJ03</accession>
<sequence>MNRRGSQCERQGLALGHGRSHRNWRGSKHGSRGLLQGCFRPSAAKKRQQEQPSQPEHRKTLQRRSSTPLWPGAKTQATRHRRQTASLARS</sequence>
<evidence type="ECO:0000256" key="1">
    <source>
        <dbReference type="SAM" id="MobiDB-lite"/>
    </source>
</evidence>
<comment type="caution">
    <text evidence="2">The sequence shown here is derived from an EMBL/GenBank/DDBJ whole genome shotgun (WGS) entry which is preliminary data.</text>
</comment>
<name>A0AAV7RJ03_PLEWA</name>
<reference evidence="2" key="1">
    <citation type="journal article" date="2022" name="bioRxiv">
        <title>Sequencing and chromosome-scale assembly of the giantPleurodeles waltlgenome.</title>
        <authorList>
            <person name="Brown T."/>
            <person name="Elewa A."/>
            <person name="Iarovenko S."/>
            <person name="Subramanian E."/>
            <person name="Araus A.J."/>
            <person name="Petzold A."/>
            <person name="Susuki M."/>
            <person name="Suzuki K.-i.T."/>
            <person name="Hayashi T."/>
            <person name="Toyoda A."/>
            <person name="Oliveira C."/>
            <person name="Osipova E."/>
            <person name="Leigh N.D."/>
            <person name="Simon A."/>
            <person name="Yun M.H."/>
        </authorList>
    </citation>
    <scope>NUCLEOTIDE SEQUENCE</scope>
    <source>
        <strain evidence="2">20211129_DDA</strain>
        <tissue evidence="2">Liver</tissue>
    </source>
</reference>
<keyword evidence="3" id="KW-1185">Reference proteome</keyword>